<gene>
    <name evidence="3" type="ORF">SAMN05660461_3431</name>
</gene>
<organism evidence="3 4">
    <name type="scientific">Chitinophaga ginsengisegetis</name>
    <dbReference type="NCBI Taxonomy" id="393003"/>
    <lineage>
        <taxon>Bacteria</taxon>
        <taxon>Pseudomonadati</taxon>
        <taxon>Bacteroidota</taxon>
        <taxon>Chitinophagia</taxon>
        <taxon>Chitinophagales</taxon>
        <taxon>Chitinophagaceae</taxon>
        <taxon>Chitinophaga</taxon>
    </lineage>
</organism>
<dbReference type="STRING" id="393003.SAMN05660461_3431"/>
<dbReference type="Proteomes" id="UP000190166">
    <property type="component" value="Unassembled WGS sequence"/>
</dbReference>
<keyword evidence="1" id="KW-1133">Transmembrane helix</keyword>
<evidence type="ECO:0000313" key="4">
    <source>
        <dbReference type="Proteomes" id="UP000190166"/>
    </source>
</evidence>
<keyword evidence="1" id="KW-0472">Membrane</keyword>
<proteinExistence type="predicted"/>
<protein>
    <recommendedName>
        <fullName evidence="2">DUF4350 domain-containing protein</fullName>
    </recommendedName>
</protein>
<dbReference type="AlphaFoldDB" id="A0A1T5P1C6"/>
<sequence>MKNKPLYIVLFVLLLLVVLVMVSGNLANKKNEQSTDMTQSSFYSKDKKAGGAYAAFKMLPQLFMRNSVQVVTKPFARTFDKDSELKFRNNVYILVADKLFTTESDIDAMLDYVSRGNELFIAMNTPDPLLEKHLKFVTVESNNMQSKKEGIVQRYVDETIPMDTSFSYPGMVSGNYFSAVDSNTTNILGYNYKNKPNFIRIEYRSGFIYLLLNPYTFTNYFLLHKQNVKALETQMSYLINDAGNVYWDDFYNSQHSAQSGDFSEWQVLMRYASMRWALWLAVVLTLLYVVFESKRRQRIIPDKPPVTNTSLEFVDAIGQLYYQQHNNYNLAHKMIIHFMEYIRSRYYLNTNVLNDEFIASLARKSLVPEGEIRALLQMVHHIQLEENISDDDLKDFYNRIQQFYINTNK</sequence>
<evidence type="ECO:0000256" key="1">
    <source>
        <dbReference type="SAM" id="Phobius"/>
    </source>
</evidence>
<dbReference type="InterPro" id="IPR025646">
    <property type="entry name" value="DUF4350"/>
</dbReference>
<feature type="transmembrane region" description="Helical" evidence="1">
    <location>
        <begin position="273"/>
        <end position="291"/>
    </location>
</feature>
<accession>A0A1T5P1C6</accession>
<dbReference type="Pfam" id="PF14258">
    <property type="entry name" value="DUF4350"/>
    <property type="match status" value="1"/>
</dbReference>
<keyword evidence="4" id="KW-1185">Reference proteome</keyword>
<dbReference type="EMBL" id="FUZZ01000002">
    <property type="protein sequence ID" value="SKD06447.1"/>
    <property type="molecule type" value="Genomic_DNA"/>
</dbReference>
<name>A0A1T5P1C6_9BACT</name>
<reference evidence="3 4" key="1">
    <citation type="submission" date="2017-02" db="EMBL/GenBank/DDBJ databases">
        <authorList>
            <person name="Peterson S.W."/>
        </authorList>
    </citation>
    <scope>NUCLEOTIDE SEQUENCE [LARGE SCALE GENOMIC DNA]</scope>
    <source>
        <strain evidence="3 4">DSM 18108</strain>
    </source>
</reference>
<dbReference type="RefSeq" id="WP_143313622.1">
    <property type="nucleotide sequence ID" value="NZ_FUZZ01000002.1"/>
</dbReference>
<feature type="domain" description="DUF4350" evidence="2">
    <location>
        <begin position="45"/>
        <end position="227"/>
    </location>
</feature>
<keyword evidence="1" id="KW-0812">Transmembrane</keyword>
<evidence type="ECO:0000259" key="2">
    <source>
        <dbReference type="Pfam" id="PF14258"/>
    </source>
</evidence>
<evidence type="ECO:0000313" key="3">
    <source>
        <dbReference type="EMBL" id="SKD06447.1"/>
    </source>
</evidence>